<evidence type="ECO:0000256" key="7">
    <source>
        <dbReference type="ARBA" id="ARBA00022801"/>
    </source>
</evidence>
<dbReference type="RefSeq" id="WP_301144347.1">
    <property type="nucleotide sequence ID" value="NZ_JAUHPX010000001.1"/>
</dbReference>
<feature type="binding site" evidence="16">
    <location>
        <begin position="380"/>
        <end position="385"/>
    </location>
    <ligand>
        <name>substrate</name>
    </ligand>
</feature>
<evidence type="ECO:0000313" key="19">
    <source>
        <dbReference type="EMBL" id="MDN4486764.1"/>
    </source>
</evidence>
<keyword evidence="6" id="KW-0963">Cytoplasm</keyword>
<dbReference type="GO" id="GO:0005737">
    <property type="term" value="C:cytoplasm"/>
    <property type="evidence" value="ECO:0007669"/>
    <property type="project" value="UniProtKB-SubCell"/>
</dbReference>
<dbReference type="InterPro" id="IPR006047">
    <property type="entry name" value="GH13_cat_dom"/>
</dbReference>
<evidence type="ECO:0000256" key="4">
    <source>
        <dbReference type="ARBA" id="ARBA00012268"/>
    </source>
</evidence>
<dbReference type="NCBIfam" id="TIGR02402">
    <property type="entry name" value="trehalose_TreZ"/>
    <property type="match status" value="1"/>
</dbReference>
<evidence type="ECO:0000256" key="2">
    <source>
        <dbReference type="ARBA" id="ARBA00005199"/>
    </source>
</evidence>
<feature type="active site" description="Nucleophile" evidence="15">
    <location>
        <position position="249"/>
    </location>
</feature>
<feature type="binding site" evidence="16">
    <location>
        <begin position="247"/>
        <end position="252"/>
    </location>
    <ligand>
        <name>substrate</name>
    </ligand>
</feature>
<dbReference type="SUPFAM" id="SSF81296">
    <property type="entry name" value="E set domains"/>
    <property type="match status" value="1"/>
</dbReference>
<evidence type="ECO:0000256" key="11">
    <source>
        <dbReference type="ARBA" id="ARBA00033284"/>
    </source>
</evidence>
<evidence type="ECO:0000256" key="12">
    <source>
        <dbReference type="ARBA" id="ARBA00034013"/>
    </source>
</evidence>
<proteinExistence type="inferred from homology"/>
<gene>
    <name evidence="19" type="primary">treZ</name>
    <name evidence="19" type="ORF">QQX10_01150</name>
</gene>
<reference evidence="19" key="1">
    <citation type="submission" date="2023-06" db="EMBL/GenBank/DDBJ databases">
        <title>Sysu t00039.</title>
        <authorList>
            <person name="Gao L."/>
            <person name="Fang B.-Z."/>
            <person name="Li W.-J."/>
        </authorList>
    </citation>
    <scope>NUCLEOTIDE SEQUENCE</scope>
    <source>
        <strain evidence="19">SYSU T00039</strain>
    </source>
</reference>
<feature type="site" description="Transition state stabilizer" evidence="17">
    <location>
        <position position="381"/>
    </location>
</feature>
<dbReference type="Gene3D" id="2.60.40.10">
    <property type="entry name" value="Immunoglobulins"/>
    <property type="match status" value="1"/>
</dbReference>
<evidence type="ECO:0000256" key="15">
    <source>
        <dbReference type="PIRSR" id="PIRSR006337-1"/>
    </source>
</evidence>
<dbReference type="AlphaFoldDB" id="A0AAW7M0P5"/>
<dbReference type="PANTHER" id="PTHR43651">
    <property type="entry name" value="1,4-ALPHA-GLUCAN-BRANCHING ENZYME"/>
    <property type="match status" value="1"/>
</dbReference>
<organism evidence="19 20">
    <name type="scientific">Demequina lignilytica</name>
    <dbReference type="NCBI Taxonomy" id="3051663"/>
    <lineage>
        <taxon>Bacteria</taxon>
        <taxon>Bacillati</taxon>
        <taxon>Actinomycetota</taxon>
        <taxon>Actinomycetes</taxon>
        <taxon>Micrococcales</taxon>
        <taxon>Demequinaceae</taxon>
        <taxon>Demequina</taxon>
    </lineage>
</organism>
<dbReference type="EC" id="3.2.1.141" evidence="4 13"/>
<protein>
    <recommendedName>
        <fullName evidence="5 13">Malto-oligosyltrehalose trehalohydrolase</fullName>
        <shortName evidence="14">MTHase</shortName>
        <ecNumber evidence="4 13">3.2.1.141</ecNumber>
    </recommendedName>
    <alternativeName>
        <fullName evidence="11 14">4-alpha-D-((1-&gt;4)-alpha-D-glucano)trehalose trehalohydrolase</fullName>
    </alternativeName>
    <alternativeName>
        <fullName evidence="10 14">Maltooligosyl trehalose trehalohydrolase</fullName>
    </alternativeName>
</protein>
<dbReference type="CDD" id="cd11325">
    <property type="entry name" value="AmyAc_GTHase"/>
    <property type="match status" value="1"/>
</dbReference>
<keyword evidence="9 14" id="KW-0326">Glycosidase</keyword>
<dbReference type="InterPro" id="IPR013783">
    <property type="entry name" value="Ig-like_fold"/>
</dbReference>
<evidence type="ECO:0000256" key="14">
    <source>
        <dbReference type="PIRNR" id="PIRNR006337"/>
    </source>
</evidence>
<accession>A0AAW7M0P5</accession>
<dbReference type="SUPFAM" id="SSF51445">
    <property type="entry name" value="(Trans)glycosidases"/>
    <property type="match status" value="1"/>
</dbReference>
<dbReference type="SMART" id="SM00642">
    <property type="entry name" value="Aamy"/>
    <property type="match status" value="1"/>
</dbReference>
<sequence length="581" mass="62763">MTAPIRVWAPHASSVECRLGAGDDATLASMSRGDDGWWTGPAVPAGTDYAFVVDGGGPFPDPRSPWQPAGVHGPSRTFDARSYAWNDAGWRGREALGAVQYELHIGTFTPRGTLDAIDERQLADLARRGVEMIELMPVAAFPGERGWGYDGVSLYAVHAPYGGPAALQRLVDRAHAHGLAVCLDVVYNHLGPDGNYLAQFGPYFTDAHETPWGWAVNLDQPEAAGMRAFIVDNALRWFEDFHVDALRLDAVHALVDDSDRHILAELSDRTAELSARLGRPLSLIAESDLNDVRMVTPTADGGLGMDAQWADDVHHALHAYLTGETHGYYCDFGSIEALDKVYREVFVHDGSYSTFRGEDWGAPVPPDLDRRRFVVFASNHDQVGNRAIGDRPASRLTAGGQAASLALVLLSPFTPMLFMGEEHGETRPFMFFTDHDEPLGSAVSEGRMSEFAGHGWEQLYGGHVDVPDPQDRRTFLRSKLGAGVAATTGTNERIVAWLADIMEVRTRTLDPAAWERHPAGASEQQPRQLTMHGPVAVHANLSGSPMAVPAGEVLATFGNVASGPEGISLAPDAVALVARAG</sequence>
<dbReference type="Proteomes" id="UP001172737">
    <property type="component" value="Unassembled WGS sequence"/>
</dbReference>
<evidence type="ECO:0000313" key="20">
    <source>
        <dbReference type="Proteomes" id="UP001172737"/>
    </source>
</evidence>
<feature type="domain" description="Glycosyl hydrolase family 13 catalytic" evidence="18">
    <location>
        <begin position="81"/>
        <end position="447"/>
    </location>
</feature>
<dbReference type="CDD" id="cd02853">
    <property type="entry name" value="E_set_MTHase_like_N"/>
    <property type="match status" value="1"/>
</dbReference>
<dbReference type="GO" id="GO:0033942">
    <property type="term" value="F:4-alpha-D-(1-&gt;4)-alpha-D-glucanotrehalose trehalohydrolase activity"/>
    <property type="evidence" value="ECO:0007669"/>
    <property type="project" value="UniProtKB-EC"/>
</dbReference>
<dbReference type="Pfam" id="PF00128">
    <property type="entry name" value="Alpha-amylase"/>
    <property type="match status" value="1"/>
</dbReference>
<evidence type="ECO:0000256" key="1">
    <source>
        <dbReference type="ARBA" id="ARBA00004496"/>
    </source>
</evidence>
<evidence type="ECO:0000256" key="10">
    <source>
        <dbReference type="ARBA" id="ARBA00032057"/>
    </source>
</evidence>
<comment type="subcellular location">
    <subcellularLocation>
        <location evidence="1 15">Cytoplasm</location>
    </subcellularLocation>
</comment>
<dbReference type="InterPro" id="IPR017853">
    <property type="entry name" value="GH"/>
</dbReference>
<dbReference type="PANTHER" id="PTHR43651:SF11">
    <property type="entry name" value="MALTO-OLIGOSYLTREHALOSE TREHALOHYDROLASE"/>
    <property type="match status" value="1"/>
</dbReference>
<keyword evidence="8" id="KW-0119">Carbohydrate metabolism</keyword>
<evidence type="ECO:0000256" key="8">
    <source>
        <dbReference type="ARBA" id="ARBA00023277"/>
    </source>
</evidence>
<evidence type="ECO:0000256" key="16">
    <source>
        <dbReference type="PIRSR" id="PIRSR006337-2"/>
    </source>
</evidence>
<evidence type="ECO:0000256" key="13">
    <source>
        <dbReference type="NCBIfam" id="TIGR02402"/>
    </source>
</evidence>
<comment type="catalytic activity">
    <reaction evidence="12 14">
        <text>hydrolysis of (1-&gt;4)-alpha-D-glucosidic linkage in 4-alpha-D-[(1-&gt;4)-alpha-D-glucanosyl]n trehalose to yield trehalose and (1-&gt;4)-alpha-D-glucan.</text>
        <dbReference type="EC" id="3.2.1.141"/>
    </reaction>
</comment>
<feature type="binding site" evidence="16">
    <location>
        <begin position="311"/>
        <end position="315"/>
    </location>
    <ligand>
        <name>substrate</name>
    </ligand>
</feature>
<keyword evidence="7 14" id="KW-0378">Hydrolase</keyword>
<comment type="pathway">
    <text evidence="2 14">Glycan biosynthesis; trehalose biosynthesis.</text>
</comment>
<evidence type="ECO:0000259" key="18">
    <source>
        <dbReference type="SMART" id="SM00642"/>
    </source>
</evidence>
<evidence type="ECO:0000256" key="5">
    <source>
        <dbReference type="ARBA" id="ARBA00015938"/>
    </source>
</evidence>
<dbReference type="InterPro" id="IPR014756">
    <property type="entry name" value="Ig_E-set"/>
</dbReference>
<comment type="caution">
    <text evidence="19">The sequence shown here is derived from an EMBL/GenBank/DDBJ whole genome shotgun (WGS) entry which is preliminary data.</text>
</comment>
<dbReference type="GO" id="GO:0005992">
    <property type="term" value="P:trehalose biosynthetic process"/>
    <property type="evidence" value="ECO:0007669"/>
    <property type="project" value="UniProtKB-UniRule"/>
</dbReference>
<dbReference type="Gene3D" id="3.20.20.80">
    <property type="entry name" value="Glycosidases"/>
    <property type="match status" value="1"/>
</dbReference>
<evidence type="ECO:0000256" key="3">
    <source>
        <dbReference type="ARBA" id="ARBA00008061"/>
    </source>
</evidence>
<evidence type="ECO:0000256" key="9">
    <source>
        <dbReference type="ARBA" id="ARBA00023295"/>
    </source>
</evidence>
<comment type="similarity">
    <text evidence="3 14">Belongs to the glycosyl hydrolase 13 family.</text>
</comment>
<dbReference type="InterPro" id="IPR044901">
    <property type="entry name" value="Trehalose_TreZ_E-set_sf"/>
</dbReference>
<dbReference type="EMBL" id="JAUHPX010000001">
    <property type="protein sequence ID" value="MDN4486764.1"/>
    <property type="molecule type" value="Genomic_DNA"/>
</dbReference>
<evidence type="ECO:0000256" key="17">
    <source>
        <dbReference type="PIRSR" id="PIRSR006337-3"/>
    </source>
</evidence>
<name>A0AAW7M0P5_9MICO</name>
<dbReference type="InterPro" id="IPR012768">
    <property type="entry name" value="Trehalose_TreZ"/>
</dbReference>
<evidence type="ECO:0000256" key="6">
    <source>
        <dbReference type="ARBA" id="ARBA00022490"/>
    </source>
</evidence>
<feature type="active site" description="Proton donor" evidence="15">
    <location>
        <position position="286"/>
    </location>
</feature>
<keyword evidence="20" id="KW-1185">Reference proteome</keyword>
<dbReference type="Gene3D" id="1.10.10.760">
    <property type="entry name" value="E-set domains of sugar-utilizing enzymes"/>
    <property type="match status" value="1"/>
</dbReference>
<dbReference type="PIRSF" id="PIRSF006337">
    <property type="entry name" value="Trehalose_TreZ"/>
    <property type="match status" value="1"/>
</dbReference>